<reference evidence="2 3" key="1">
    <citation type="journal article" date="2013" name="Genome Announc.">
        <title>Draft Genome Sequence of Rhodococcus rhodnii Strain LMG5362, a Symbiont of Rhodnius prolixus (Hemiptera, Reduviidae, Triatominae), the Principle Vector of Trypanosoma cruzi.</title>
        <authorList>
            <person name="Pachebat J.A."/>
            <person name="van Keulen G."/>
            <person name="Whitten M.M."/>
            <person name="Girdwood S."/>
            <person name="Del Sol R."/>
            <person name="Dyson P.J."/>
            <person name="Facey P.D."/>
        </authorList>
    </citation>
    <scope>NUCLEOTIDE SEQUENCE [LARGE SCALE GENOMIC DNA]</scope>
    <source>
        <strain evidence="2 3">LMG 5362</strain>
    </source>
</reference>
<accession>R7WKL6</accession>
<gene>
    <name evidence="2" type="ORF">Rrhod_2744</name>
</gene>
<name>R7WKL6_9NOCA</name>
<evidence type="ECO:0000256" key="1">
    <source>
        <dbReference type="SAM" id="Phobius"/>
    </source>
</evidence>
<comment type="caution">
    <text evidence="2">The sequence shown here is derived from an EMBL/GenBank/DDBJ whole genome shotgun (WGS) entry which is preliminary data.</text>
</comment>
<dbReference type="AlphaFoldDB" id="R7WKL6"/>
<dbReference type="EMBL" id="APMY01000079">
    <property type="protein sequence ID" value="EOM75838.1"/>
    <property type="molecule type" value="Genomic_DNA"/>
</dbReference>
<keyword evidence="1" id="KW-0812">Transmembrane</keyword>
<sequence length="99" mass="11282">MAYVPGMRRSILEVETPRRRLRTRRRRRTAGVPGRLPRVGRQSWLGIPFVGGIALLWYAPFNFVDPVTITHAYASLDGTRLHVVAPHTDFTRATRGDDK</sequence>
<organism evidence="2 3">
    <name type="scientific">Rhodococcus rhodnii LMG 5362</name>
    <dbReference type="NCBI Taxonomy" id="1273125"/>
    <lineage>
        <taxon>Bacteria</taxon>
        <taxon>Bacillati</taxon>
        <taxon>Actinomycetota</taxon>
        <taxon>Actinomycetes</taxon>
        <taxon>Mycobacteriales</taxon>
        <taxon>Nocardiaceae</taxon>
        <taxon>Rhodococcus</taxon>
    </lineage>
</organism>
<protein>
    <submittedName>
        <fullName evidence="2">Uncharacterized protein</fullName>
    </submittedName>
</protein>
<dbReference type="PATRIC" id="fig|1273125.3.peg.2622"/>
<keyword evidence="1" id="KW-1133">Transmembrane helix</keyword>
<evidence type="ECO:0000313" key="3">
    <source>
        <dbReference type="Proteomes" id="UP000013525"/>
    </source>
</evidence>
<keyword evidence="3" id="KW-1185">Reference proteome</keyword>
<proteinExistence type="predicted"/>
<feature type="transmembrane region" description="Helical" evidence="1">
    <location>
        <begin position="44"/>
        <end position="61"/>
    </location>
</feature>
<dbReference type="Proteomes" id="UP000013525">
    <property type="component" value="Unassembled WGS sequence"/>
</dbReference>
<evidence type="ECO:0000313" key="2">
    <source>
        <dbReference type="EMBL" id="EOM75838.1"/>
    </source>
</evidence>
<keyword evidence="1" id="KW-0472">Membrane</keyword>